<dbReference type="InterPro" id="IPR036821">
    <property type="entry name" value="Peptide_deformylase_sf"/>
</dbReference>
<dbReference type="RefSeq" id="WP_310287371.1">
    <property type="nucleotide sequence ID" value="NZ_BAAAWO010000001.1"/>
</dbReference>
<dbReference type="PANTHER" id="PTHR10458">
    <property type="entry name" value="PEPTIDE DEFORMYLASE"/>
    <property type="match status" value="1"/>
</dbReference>
<dbReference type="InterPro" id="IPR023635">
    <property type="entry name" value="Peptide_deformylase"/>
</dbReference>
<name>A0ABU2BD50_9MICC</name>
<evidence type="ECO:0000313" key="7">
    <source>
        <dbReference type="EMBL" id="MDR7356530.1"/>
    </source>
</evidence>
<keyword evidence="4 6" id="KW-0648">Protein biosynthesis</keyword>
<gene>
    <name evidence="6" type="primary">def</name>
    <name evidence="7" type="ORF">J2S64_000221</name>
</gene>
<dbReference type="Pfam" id="PF01327">
    <property type="entry name" value="Pep_deformylase"/>
    <property type="match status" value="1"/>
</dbReference>
<keyword evidence="8" id="KW-1185">Reference proteome</keyword>
<dbReference type="GO" id="GO:0042586">
    <property type="term" value="F:peptide deformylase activity"/>
    <property type="evidence" value="ECO:0007669"/>
    <property type="project" value="UniProtKB-EC"/>
</dbReference>
<proteinExistence type="inferred from homology"/>
<dbReference type="Proteomes" id="UP001183817">
    <property type="component" value="Unassembled WGS sequence"/>
</dbReference>
<dbReference type="Gene3D" id="3.90.45.10">
    <property type="entry name" value="Peptide deformylase"/>
    <property type="match status" value="1"/>
</dbReference>
<evidence type="ECO:0000313" key="8">
    <source>
        <dbReference type="Proteomes" id="UP001183817"/>
    </source>
</evidence>
<comment type="function">
    <text evidence="6">Removes the formyl group from the N-terminal Met of newly synthesized proteins. Requires at least a dipeptide for an efficient rate of reaction. N-terminal L-methionine is a prerequisite for activity but the enzyme has broad specificity at other positions.</text>
</comment>
<dbReference type="EMBL" id="JAVDYI010000001">
    <property type="protein sequence ID" value="MDR7356530.1"/>
    <property type="molecule type" value="Genomic_DNA"/>
</dbReference>
<organism evidence="7 8">
    <name type="scientific">Paeniglutamicibacter sulfureus</name>
    <dbReference type="NCBI Taxonomy" id="43666"/>
    <lineage>
        <taxon>Bacteria</taxon>
        <taxon>Bacillati</taxon>
        <taxon>Actinomycetota</taxon>
        <taxon>Actinomycetes</taxon>
        <taxon>Micrococcales</taxon>
        <taxon>Micrococcaceae</taxon>
        <taxon>Paeniglutamicibacter</taxon>
    </lineage>
</organism>
<evidence type="ECO:0000256" key="2">
    <source>
        <dbReference type="ARBA" id="ARBA00022723"/>
    </source>
</evidence>
<feature type="binding site" evidence="6">
    <location>
        <position position="183"/>
    </location>
    <ligand>
        <name>Fe cation</name>
        <dbReference type="ChEBI" id="CHEBI:24875"/>
    </ligand>
</feature>
<evidence type="ECO:0000256" key="1">
    <source>
        <dbReference type="ARBA" id="ARBA00010759"/>
    </source>
</evidence>
<dbReference type="SUPFAM" id="SSF56420">
    <property type="entry name" value="Peptide deformylase"/>
    <property type="match status" value="1"/>
</dbReference>
<protein>
    <recommendedName>
        <fullName evidence="6">Peptide deformylase</fullName>
        <shortName evidence="6">PDF</shortName>
        <ecNumber evidence="6">3.5.1.88</ecNumber>
    </recommendedName>
    <alternativeName>
        <fullName evidence="6">Polypeptide deformylase</fullName>
    </alternativeName>
</protein>
<feature type="binding site" evidence="6">
    <location>
        <position position="179"/>
    </location>
    <ligand>
        <name>Fe cation</name>
        <dbReference type="ChEBI" id="CHEBI:24875"/>
    </ligand>
</feature>
<sequence length="221" mass="24336">MNPNGESTASAPWSTEAIRAGVEELVRLHEAGVLPPIVQLGHPVLRMAAADFTGQLEPGLLRAFLDTMRAVMLDAPGVGLAAPQLGIPLRIAVLQDLYESVPEVALAREREPLEYLETVNPRYWPVGDRTVAFYEGCLSFNGYQGVVERPADIDTTYRDAEGTTHERKFSGWQARIFQHETDHLDGTVYIDKAVTRSLCANHEYPRWAHPGIAAARSGLGF</sequence>
<dbReference type="NCBIfam" id="NF001159">
    <property type="entry name" value="PRK00150.1-3"/>
    <property type="match status" value="1"/>
</dbReference>
<evidence type="ECO:0000256" key="3">
    <source>
        <dbReference type="ARBA" id="ARBA00022801"/>
    </source>
</evidence>
<evidence type="ECO:0000256" key="5">
    <source>
        <dbReference type="ARBA" id="ARBA00023004"/>
    </source>
</evidence>
<keyword evidence="5 6" id="KW-0408">Iron</keyword>
<keyword evidence="2 6" id="KW-0479">Metal-binding</keyword>
<feature type="binding site" evidence="6">
    <location>
        <position position="137"/>
    </location>
    <ligand>
        <name>Fe cation</name>
        <dbReference type="ChEBI" id="CHEBI:24875"/>
    </ligand>
</feature>
<comment type="catalytic activity">
    <reaction evidence="6">
        <text>N-terminal N-formyl-L-methionyl-[peptide] + H2O = N-terminal L-methionyl-[peptide] + formate</text>
        <dbReference type="Rhea" id="RHEA:24420"/>
        <dbReference type="Rhea" id="RHEA-COMP:10639"/>
        <dbReference type="Rhea" id="RHEA-COMP:10640"/>
        <dbReference type="ChEBI" id="CHEBI:15377"/>
        <dbReference type="ChEBI" id="CHEBI:15740"/>
        <dbReference type="ChEBI" id="CHEBI:49298"/>
        <dbReference type="ChEBI" id="CHEBI:64731"/>
        <dbReference type="EC" id="3.5.1.88"/>
    </reaction>
</comment>
<comment type="similarity">
    <text evidence="1 6">Belongs to the polypeptide deformylase family.</text>
</comment>
<dbReference type="PANTHER" id="PTHR10458:SF2">
    <property type="entry name" value="PEPTIDE DEFORMYLASE, MITOCHONDRIAL"/>
    <property type="match status" value="1"/>
</dbReference>
<reference evidence="7 8" key="1">
    <citation type="submission" date="2023-07" db="EMBL/GenBank/DDBJ databases">
        <title>Sequencing the genomes of 1000 actinobacteria strains.</title>
        <authorList>
            <person name="Klenk H.-P."/>
        </authorList>
    </citation>
    <scope>NUCLEOTIDE SEQUENCE [LARGE SCALE GENOMIC DNA]</scope>
    <source>
        <strain evidence="7 8">DSM 20167</strain>
    </source>
</reference>
<dbReference type="CDD" id="cd00487">
    <property type="entry name" value="Pep_deformylase"/>
    <property type="match status" value="1"/>
</dbReference>
<comment type="cofactor">
    <cofactor evidence="6">
        <name>Fe(2+)</name>
        <dbReference type="ChEBI" id="CHEBI:29033"/>
    </cofactor>
    <text evidence="6">Binds 1 Fe(2+) ion.</text>
</comment>
<keyword evidence="3 6" id="KW-0378">Hydrolase</keyword>
<feature type="active site" evidence="6">
    <location>
        <position position="180"/>
    </location>
</feature>
<dbReference type="HAMAP" id="MF_00163">
    <property type="entry name" value="Pep_deformylase"/>
    <property type="match status" value="1"/>
</dbReference>
<comment type="caution">
    <text evidence="7">The sequence shown here is derived from an EMBL/GenBank/DDBJ whole genome shotgun (WGS) entry which is preliminary data.</text>
</comment>
<accession>A0ABU2BD50</accession>
<evidence type="ECO:0000256" key="6">
    <source>
        <dbReference type="HAMAP-Rule" id="MF_00163"/>
    </source>
</evidence>
<evidence type="ECO:0000256" key="4">
    <source>
        <dbReference type="ARBA" id="ARBA00022917"/>
    </source>
</evidence>
<dbReference type="EC" id="3.5.1.88" evidence="6"/>
<dbReference type="PRINTS" id="PR01576">
    <property type="entry name" value="PDEFORMYLASE"/>
</dbReference>